<dbReference type="RefSeq" id="WP_216924872.1">
    <property type="nucleotide sequence ID" value="NZ_JAHOPC010000005.1"/>
</dbReference>
<feature type="transmembrane region" description="Helical" evidence="6">
    <location>
        <begin position="196"/>
        <end position="214"/>
    </location>
</feature>
<name>A0ABS6I4S1_9MICC</name>
<feature type="domain" description="ABC transmembrane type-2" evidence="7">
    <location>
        <begin position="44"/>
        <end position="274"/>
    </location>
</feature>
<feature type="transmembrane region" description="Helical" evidence="6">
    <location>
        <begin position="134"/>
        <end position="155"/>
    </location>
</feature>
<comment type="similarity">
    <text evidence="6">Belongs to the ABC-2 integral membrane protein family.</text>
</comment>
<keyword evidence="2 6" id="KW-0812">Transmembrane</keyword>
<reference evidence="8 9" key="1">
    <citation type="submission" date="2021-06" db="EMBL/GenBank/DDBJ databases">
        <authorList>
            <person name="Jeong J.W."/>
        </authorList>
    </citation>
    <scope>NUCLEOTIDE SEQUENCE [LARGE SCALE GENOMIC DNA]</scope>
    <source>
        <strain evidence="8 9">MMS21-TAE1-1</strain>
    </source>
</reference>
<dbReference type="InterPro" id="IPR051784">
    <property type="entry name" value="Nod_factor_ABC_transporter"/>
</dbReference>
<evidence type="ECO:0000256" key="5">
    <source>
        <dbReference type="ARBA" id="ARBA00023251"/>
    </source>
</evidence>
<evidence type="ECO:0000256" key="2">
    <source>
        <dbReference type="ARBA" id="ARBA00022692"/>
    </source>
</evidence>
<evidence type="ECO:0000256" key="3">
    <source>
        <dbReference type="ARBA" id="ARBA00022989"/>
    </source>
</evidence>
<dbReference type="PANTHER" id="PTHR43229:SF2">
    <property type="entry name" value="NODULATION PROTEIN J"/>
    <property type="match status" value="1"/>
</dbReference>
<dbReference type="PROSITE" id="PS51012">
    <property type="entry name" value="ABC_TM2"/>
    <property type="match status" value="1"/>
</dbReference>
<feature type="transmembrane region" description="Helical" evidence="6">
    <location>
        <begin position="43"/>
        <end position="69"/>
    </location>
</feature>
<dbReference type="PIRSF" id="PIRSF006648">
    <property type="entry name" value="DrrB"/>
    <property type="match status" value="1"/>
</dbReference>
<dbReference type="Proteomes" id="UP000824166">
    <property type="component" value="Unassembled WGS sequence"/>
</dbReference>
<dbReference type="Pfam" id="PF01061">
    <property type="entry name" value="ABC2_membrane"/>
    <property type="match status" value="1"/>
</dbReference>
<dbReference type="InterPro" id="IPR013525">
    <property type="entry name" value="ABC2_TM"/>
</dbReference>
<keyword evidence="6" id="KW-1003">Cell membrane</keyword>
<evidence type="ECO:0000256" key="4">
    <source>
        <dbReference type="ARBA" id="ARBA00023136"/>
    </source>
</evidence>
<dbReference type="EMBL" id="JAHOPC010000005">
    <property type="protein sequence ID" value="MBU8866716.1"/>
    <property type="molecule type" value="Genomic_DNA"/>
</dbReference>
<dbReference type="PANTHER" id="PTHR43229">
    <property type="entry name" value="NODULATION PROTEIN J"/>
    <property type="match status" value="1"/>
</dbReference>
<feature type="transmembrane region" description="Helical" evidence="6">
    <location>
        <begin position="161"/>
        <end position="184"/>
    </location>
</feature>
<dbReference type="InterPro" id="IPR047817">
    <property type="entry name" value="ABC2_TM_bact-type"/>
</dbReference>
<dbReference type="InterPro" id="IPR000412">
    <property type="entry name" value="ABC_2_transport"/>
</dbReference>
<comment type="subcellular location">
    <subcellularLocation>
        <location evidence="6">Cell membrane</location>
        <topology evidence="6">Multi-pass membrane protein</topology>
    </subcellularLocation>
    <subcellularLocation>
        <location evidence="1">Membrane</location>
        <topology evidence="1">Multi-pass membrane protein</topology>
    </subcellularLocation>
</comment>
<keyword evidence="4 6" id="KW-0472">Membrane</keyword>
<evidence type="ECO:0000256" key="6">
    <source>
        <dbReference type="RuleBase" id="RU361157"/>
    </source>
</evidence>
<keyword evidence="6" id="KW-0813">Transport</keyword>
<comment type="caution">
    <text evidence="8">The sequence shown here is derived from an EMBL/GenBank/DDBJ whole genome shotgun (WGS) entry which is preliminary data.</text>
</comment>
<feature type="transmembrane region" description="Helical" evidence="6">
    <location>
        <begin position="253"/>
        <end position="271"/>
    </location>
</feature>
<evidence type="ECO:0000259" key="7">
    <source>
        <dbReference type="PROSITE" id="PS51012"/>
    </source>
</evidence>
<sequence>MSILTGGHSATDIARERKFGPLYSRNAKAVVARGLMAAKSSTWLVLLSGFFEPVLFLLAMGVGMGSIVGTVQGPGGEDISYAAYIAPALLAVSAMNGAIYDSTWNVFFKMNFAKLYQGMFYTSLGPLDVAMGEIFLALLRGLLYATGFTAVMGVMGLITTWWAILVVPASVLIAFGFASFGMGITSFMKTFQQMDWINFILLPMFLFSATFYPLSVYPQVIQWFIQAMPLWHGVELLRQISVGSFSPATAIHVGYYLVMIALGIMLTTGRLRQLFLK</sequence>
<organism evidence="8 9">
    <name type="scientific">Paenarthrobacter aromaticivorans</name>
    <dbReference type="NCBI Taxonomy" id="2849150"/>
    <lineage>
        <taxon>Bacteria</taxon>
        <taxon>Bacillati</taxon>
        <taxon>Actinomycetota</taxon>
        <taxon>Actinomycetes</taxon>
        <taxon>Micrococcales</taxon>
        <taxon>Micrococcaceae</taxon>
        <taxon>Paenarthrobacter</taxon>
    </lineage>
</organism>
<gene>
    <name evidence="8" type="ORF">KSW38_10485</name>
</gene>
<keyword evidence="3 6" id="KW-1133">Transmembrane helix</keyword>
<protein>
    <recommendedName>
        <fullName evidence="6">Transport permease protein</fullName>
    </recommendedName>
</protein>
<evidence type="ECO:0000256" key="1">
    <source>
        <dbReference type="ARBA" id="ARBA00004141"/>
    </source>
</evidence>
<evidence type="ECO:0000313" key="8">
    <source>
        <dbReference type="EMBL" id="MBU8866716.1"/>
    </source>
</evidence>
<keyword evidence="9" id="KW-1185">Reference proteome</keyword>
<keyword evidence="5" id="KW-0046">Antibiotic resistance</keyword>
<evidence type="ECO:0000313" key="9">
    <source>
        <dbReference type="Proteomes" id="UP000824166"/>
    </source>
</evidence>
<proteinExistence type="inferred from homology"/>
<feature type="transmembrane region" description="Helical" evidence="6">
    <location>
        <begin position="81"/>
        <end position="100"/>
    </location>
</feature>
<accession>A0ABS6I4S1</accession>